<reference evidence="1 2" key="1">
    <citation type="journal article" date="2021" name="Front. Genet.">
        <title>Chromosome-Level Genome Assembly Reveals Significant Gene Expansion in the Toll and IMD Signaling Pathways of Dendrolimus kikuchii.</title>
        <authorList>
            <person name="Zhou J."/>
            <person name="Wu P."/>
            <person name="Xiong Z."/>
            <person name="Liu N."/>
            <person name="Zhao N."/>
            <person name="Ji M."/>
            <person name="Qiu Y."/>
            <person name="Yang B."/>
        </authorList>
    </citation>
    <scope>NUCLEOTIDE SEQUENCE [LARGE SCALE GENOMIC DNA]</scope>
    <source>
        <strain evidence="1">Ann1</strain>
    </source>
</reference>
<protein>
    <submittedName>
        <fullName evidence="1">Uncharacterized protein</fullName>
    </submittedName>
</protein>
<gene>
    <name evidence="1" type="ORF">K1T71_011484</name>
</gene>
<sequence length="72" mass="8259">MICIKKVPILERRKRMPPREYIVAQPPVRVGQPRAPPPPPPGRLQRPPHDNPTVYLRPNTAPRNNVNIVNRS</sequence>
<dbReference type="EMBL" id="CM034406">
    <property type="protein sequence ID" value="KAJ0173308.1"/>
    <property type="molecule type" value="Genomic_DNA"/>
</dbReference>
<evidence type="ECO:0000313" key="2">
    <source>
        <dbReference type="Proteomes" id="UP000824533"/>
    </source>
</evidence>
<accession>A0ACC1CP61</accession>
<comment type="caution">
    <text evidence="1">The sequence shown here is derived from an EMBL/GenBank/DDBJ whole genome shotgun (WGS) entry which is preliminary data.</text>
</comment>
<name>A0ACC1CP61_9NEOP</name>
<dbReference type="Proteomes" id="UP000824533">
    <property type="component" value="Linkage Group LG20"/>
</dbReference>
<keyword evidence="2" id="KW-1185">Reference proteome</keyword>
<organism evidence="1 2">
    <name type="scientific">Dendrolimus kikuchii</name>
    <dbReference type="NCBI Taxonomy" id="765133"/>
    <lineage>
        <taxon>Eukaryota</taxon>
        <taxon>Metazoa</taxon>
        <taxon>Ecdysozoa</taxon>
        <taxon>Arthropoda</taxon>
        <taxon>Hexapoda</taxon>
        <taxon>Insecta</taxon>
        <taxon>Pterygota</taxon>
        <taxon>Neoptera</taxon>
        <taxon>Endopterygota</taxon>
        <taxon>Lepidoptera</taxon>
        <taxon>Glossata</taxon>
        <taxon>Ditrysia</taxon>
        <taxon>Bombycoidea</taxon>
        <taxon>Lasiocampidae</taxon>
        <taxon>Dendrolimus</taxon>
    </lineage>
</organism>
<evidence type="ECO:0000313" key="1">
    <source>
        <dbReference type="EMBL" id="KAJ0173308.1"/>
    </source>
</evidence>
<proteinExistence type="predicted"/>